<feature type="compositionally biased region" description="Low complexity" evidence="1">
    <location>
        <begin position="92"/>
        <end position="113"/>
    </location>
</feature>
<feature type="compositionally biased region" description="Pro residues" evidence="1">
    <location>
        <begin position="204"/>
        <end position="215"/>
    </location>
</feature>
<reference evidence="2" key="1">
    <citation type="submission" date="2015-07" db="EMBL/GenBank/DDBJ databases">
        <title>Transcriptome Assembly of Anthurium amnicola.</title>
        <authorList>
            <person name="Suzuki J."/>
        </authorList>
    </citation>
    <scope>NUCLEOTIDE SEQUENCE</scope>
</reference>
<feature type="compositionally biased region" description="Low complexity" evidence="1">
    <location>
        <begin position="288"/>
        <end position="318"/>
    </location>
</feature>
<dbReference type="PRINTS" id="PR01217">
    <property type="entry name" value="PRICHEXTENSN"/>
</dbReference>
<name>A0A1D1XWK7_9ARAE</name>
<feature type="compositionally biased region" description="Pro residues" evidence="1">
    <location>
        <begin position="257"/>
        <end position="268"/>
    </location>
</feature>
<organism evidence="2">
    <name type="scientific">Anthurium amnicola</name>
    <dbReference type="NCBI Taxonomy" id="1678845"/>
    <lineage>
        <taxon>Eukaryota</taxon>
        <taxon>Viridiplantae</taxon>
        <taxon>Streptophyta</taxon>
        <taxon>Embryophyta</taxon>
        <taxon>Tracheophyta</taxon>
        <taxon>Spermatophyta</taxon>
        <taxon>Magnoliopsida</taxon>
        <taxon>Liliopsida</taxon>
        <taxon>Araceae</taxon>
        <taxon>Pothoideae</taxon>
        <taxon>Potheae</taxon>
        <taxon>Anthurium</taxon>
    </lineage>
</organism>
<evidence type="ECO:0000256" key="1">
    <source>
        <dbReference type="SAM" id="MobiDB-lite"/>
    </source>
</evidence>
<gene>
    <name evidence="2" type="ORF">g.109810</name>
</gene>
<accession>A0A1D1XWK7</accession>
<feature type="region of interest" description="Disordered" evidence="1">
    <location>
        <begin position="91"/>
        <end position="113"/>
    </location>
</feature>
<evidence type="ECO:0000313" key="2">
    <source>
        <dbReference type="EMBL" id="JAT46752.1"/>
    </source>
</evidence>
<protein>
    <submittedName>
        <fullName evidence="2">Uncharacterized protein</fullName>
    </submittedName>
</protein>
<sequence>TFLPSTTFSLSSFLFFFHPQPSLPPSRTPALSSNLRCTSHARSPCHLSPPARPCTQAPPHVLTPPCSHLPLSPKQRRLLSLAAVSISPQSFTPTAHAAPRARPPTTARHPRHTPSCASLLVTTAPATTLSAAAPSPTSGHPPASPSAIFHHHPASLHAGDPHVRPPCSLPLPPCHARAPPPHHRPRPLSTPPQPPPHARHLFCPPAPPPAPPPCCSPDADASASGTSTPAADALPRRPTPPLQLHRHAPCFPLPATTSPPVPSLPPRPNTNAATSCAAVPIPAPLPAALPRTPSLLNASPPPSLSSLSQQASHLLPSPRNFLSLSLSKT</sequence>
<feature type="non-terminal residue" evidence="2">
    <location>
        <position position="1"/>
    </location>
</feature>
<dbReference type="AlphaFoldDB" id="A0A1D1XWK7"/>
<feature type="compositionally biased region" description="Polar residues" evidence="1">
    <location>
        <begin position="320"/>
        <end position="329"/>
    </location>
</feature>
<proteinExistence type="predicted"/>
<dbReference type="EMBL" id="GDJX01021184">
    <property type="protein sequence ID" value="JAT46752.1"/>
    <property type="molecule type" value="Transcribed_RNA"/>
</dbReference>
<feature type="region of interest" description="Disordered" evidence="1">
    <location>
        <begin position="130"/>
        <end position="329"/>
    </location>
</feature>